<sequence>IGVGHNLRSCTSQVKAFRFTDPRSGFSIVLIDTPGFNHSNKDLPDAKILDMISQWLLEGYKRDIVVAGILHLHRISDRSVATTPKYLRVFRDIYGEKCPRLTLVTTMWNALEEPAAHQNGRLEELTSKYWKELIDGGAKMVRYMNTQESARMVIQQVIEDAENKRDMQVKKEISDLGKELRSTATGEELHDRLEALADRGLKLVRRIREEKKTSTDQHILDDLQKEYDGVQVQIAKGLAEMQGSESPLTKRISQFFALPNLWDSSIVR</sequence>
<accession>A0A0C9V5Q6</accession>
<dbReference type="AlphaFoldDB" id="A0A0C9V5Q6"/>
<dbReference type="HOGENOM" id="CLU_018003_0_0_1"/>
<evidence type="ECO:0000313" key="1">
    <source>
        <dbReference type="EMBL" id="KIJ60904.1"/>
    </source>
</evidence>
<dbReference type="SUPFAM" id="SSF52540">
    <property type="entry name" value="P-loop containing nucleoside triphosphate hydrolases"/>
    <property type="match status" value="1"/>
</dbReference>
<evidence type="ECO:0000313" key="2">
    <source>
        <dbReference type="Proteomes" id="UP000053820"/>
    </source>
</evidence>
<protein>
    <recommendedName>
        <fullName evidence="3">G domain-containing protein</fullName>
    </recommendedName>
</protein>
<dbReference type="Proteomes" id="UP000053820">
    <property type="component" value="Unassembled WGS sequence"/>
</dbReference>
<organism evidence="1 2">
    <name type="scientific">Hydnomerulius pinastri MD-312</name>
    <dbReference type="NCBI Taxonomy" id="994086"/>
    <lineage>
        <taxon>Eukaryota</taxon>
        <taxon>Fungi</taxon>
        <taxon>Dikarya</taxon>
        <taxon>Basidiomycota</taxon>
        <taxon>Agaricomycotina</taxon>
        <taxon>Agaricomycetes</taxon>
        <taxon>Agaricomycetidae</taxon>
        <taxon>Boletales</taxon>
        <taxon>Boletales incertae sedis</taxon>
        <taxon>Leucogyrophana</taxon>
    </lineage>
</organism>
<keyword evidence="2" id="KW-1185">Reference proteome</keyword>
<feature type="non-terminal residue" evidence="1">
    <location>
        <position position="1"/>
    </location>
</feature>
<dbReference type="InterPro" id="IPR027417">
    <property type="entry name" value="P-loop_NTPase"/>
</dbReference>
<dbReference type="Gene3D" id="3.40.50.300">
    <property type="entry name" value="P-loop containing nucleotide triphosphate hydrolases"/>
    <property type="match status" value="1"/>
</dbReference>
<dbReference type="EMBL" id="KN839867">
    <property type="protein sequence ID" value="KIJ60904.1"/>
    <property type="molecule type" value="Genomic_DNA"/>
</dbReference>
<reference evidence="1 2" key="1">
    <citation type="submission" date="2014-04" db="EMBL/GenBank/DDBJ databases">
        <title>Evolutionary Origins and Diversification of the Mycorrhizal Mutualists.</title>
        <authorList>
            <consortium name="DOE Joint Genome Institute"/>
            <consortium name="Mycorrhizal Genomics Consortium"/>
            <person name="Kohler A."/>
            <person name="Kuo A."/>
            <person name="Nagy L.G."/>
            <person name="Floudas D."/>
            <person name="Copeland A."/>
            <person name="Barry K.W."/>
            <person name="Cichocki N."/>
            <person name="Veneault-Fourrey C."/>
            <person name="LaButti K."/>
            <person name="Lindquist E.A."/>
            <person name="Lipzen A."/>
            <person name="Lundell T."/>
            <person name="Morin E."/>
            <person name="Murat C."/>
            <person name="Riley R."/>
            <person name="Ohm R."/>
            <person name="Sun H."/>
            <person name="Tunlid A."/>
            <person name="Henrissat B."/>
            <person name="Grigoriev I.V."/>
            <person name="Hibbett D.S."/>
            <person name="Martin F."/>
        </authorList>
    </citation>
    <scope>NUCLEOTIDE SEQUENCE [LARGE SCALE GENOMIC DNA]</scope>
    <source>
        <strain evidence="1 2">MD-312</strain>
    </source>
</reference>
<evidence type="ECO:0008006" key="3">
    <source>
        <dbReference type="Google" id="ProtNLM"/>
    </source>
</evidence>
<proteinExistence type="predicted"/>
<gene>
    <name evidence="1" type="ORF">HYDPIDRAFT_97703</name>
</gene>
<dbReference type="OrthoDB" id="8954335at2759"/>
<name>A0A0C9V5Q6_9AGAM</name>